<dbReference type="Proteomes" id="UP000767446">
    <property type="component" value="Unassembled WGS sequence"/>
</dbReference>
<protein>
    <submittedName>
        <fullName evidence="1">Type II toxin-antitoxin system HigB family toxin</fullName>
    </submittedName>
</protein>
<dbReference type="GO" id="GO:0003723">
    <property type="term" value="F:RNA binding"/>
    <property type="evidence" value="ECO:0007669"/>
    <property type="project" value="InterPro"/>
</dbReference>
<accession>A0A941GVG3</accession>
<organism evidence="1 2">
    <name type="scientific">Gomphosphaeria aponina SAG 52.96 = DSM 107014</name>
    <dbReference type="NCBI Taxonomy" id="1521640"/>
    <lineage>
        <taxon>Bacteria</taxon>
        <taxon>Bacillati</taxon>
        <taxon>Cyanobacteriota</taxon>
        <taxon>Cyanophyceae</taxon>
        <taxon>Oscillatoriophycideae</taxon>
        <taxon>Chroococcales</taxon>
        <taxon>Gomphosphaeriaceae</taxon>
        <taxon>Gomphosphaeria</taxon>
    </lineage>
</organism>
<gene>
    <name evidence="1" type="ORF">DSM107014_08975</name>
</gene>
<sequence>MVLKIAKESQWRHLLYVILTYSKATDFVEGKTVFNIKGNKYRLITKINYRVGVIRVYCVLTHEEYNLGKGKDL</sequence>
<comment type="caution">
    <text evidence="1">The sequence shown here is derived from an EMBL/GenBank/DDBJ whole genome shotgun (WGS) entry which is preliminary data.</text>
</comment>
<evidence type="ECO:0000313" key="2">
    <source>
        <dbReference type="Proteomes" id="UP000767446"/>
    </source>
</evidence>
<dbReference type="InterPro" id="IPR018669">
    <property type="entry name" value="Toxin_HigB"/>
</dbReference>
<dbReference type="EMBL" id="JADQBC010000051">
    <property type="protein sequence ID" value="MBR8828018.1"/>
    <property type="molecule type" value="Genomic_DNA"/>
</dbReference>
<reference evidence="1" key="1">
    <citation type="submission" date="2021-02" db="EMBL/GenBank/DDBJ databases">
        <title>Metagenome analyses of Stigonema ocellatum DSM 106950, Chlorogloea purpurea SAG 13.99 and Gomphosphaeria aponina DSM 107014.</title>
        <authorList>
            <person name="Marter P."/>
            <person name="Huang S."/>
        </authorList>
    </citation>
    <scope>NUCLEOTIDE SEQUENCE</scope>
    <source>
        <strain evidence="1">JP213</strain>
    </source>
</reference>
<name>A0A941GVG3_9CHRO</name>
<dbReference type="Pfam" id="PF09907">
    <property type="entry name" value="HigB_toxin"/>
    <property type="match status" value="1"/>
</dbReference>
<dbReference type="AlphaFoldDB" id="A0A941GVG3"/>
<evidence type="ECO:0000313" key="1">
    <source>
        <dbReference type="EMBL" id="MBR8828018.1"/>
    </source>
</evidence>
<dbReference type="GO" id="GO:0110001">
    <property type="term" value="C:toxin-antitoxin complex"/>
    <property type="evidence" value="ECO:0007669"/>
    <property type="project" value="InterPro"/>
</dbReference>
<proteinExistence type="predicted"/>
<dbReference type="GO" id="GO:0004519">
    <property type="term" value="F:endonuclease activity"/>
    <property type="evidence" value="ECO:0007669"/>
    <property type="project" value="InterPro"/>
</dbReference>